<sequence length="91" mass="10557">MMRDFEIDKDFNVIPKQKEKIARKKQNNLFLIAKYSNIGYYLVAPLILGAFIGFGIDLYFNTKPFFTVLLLIIGVVSTFYNLIKLVRSESK</sequence>
<evidence type="ECO:0000313" key="2">
    <source>
        <dbReference type="EMBL" id="OGK23751.1"/>
    </source>
</evidence>
<evidence type="ECO:0000313" key="3">
    <source>
        <dbReference type="Proteomes" id="UP000177159"/>
    </source>
</evidence>
<accession>A0A1F7GXU8</accession>
<dbReference type="Proteomes" id="UP000177159">
    <property type="component" value="Unassembled WGS sequence"/>
</dbReference>
<evidence type="ECO:0008006" key="4">
    <source>
        <dbReference type="Google" id="ProtNLM"/>
    </source>
</evidence>
<feature type="transmembrane region" description="Helical" evidence="1">
    <location>
        <begin position="38"/>
        <end position="59"/>
    </location>
</feature>
<keyword evidence="1" id="KW-0812">Transmembrane</keyword>
<keyword evidence="1" id="KW-1133">Transmembrane helix</keyword>
<dbReference type="EMBL" id="MFZM01000017">
    <property type="protein sequence ID" value="OGK23751.1"/>
    <property type="molecule type" value="Genomic_DNA"/>
</dbReference>
<feature type="transmembrane region" description="Helical" evidence="1">
    <location>
        <begin position="65"/>
        <end position="83"/>
    </location>
</feature>
<proteinExistence type="predicted"/>
<name>A0A1F7GXU8_9BACT</name>
<organism evidence="2 3">
    <name type="scientific">Candidatus Roizmanbacteria bacterium RIFCSPHIGHO2_02_FULL_37_24</name>
    <dbReference type="NCBI Taxonomy" id="1802037"/>
    <lineage>
        <taxon>Bacteria</taxon>
        <taxon>Candidatus Roizmaniibacteriota</taxon>
    </lineage>
</organism>
<dbReference type="Pfam" id="PF09527">
    <property type="entry name" value="ATPase_gene1"/>
    <property type="match status" value="1"/>
</dbReference>
<comment type="caution">
    <text evidence="2">The sequence shown here is derived from an EMBL/GenBank/DDBJ whole genome shotgun (WGS) entry which is preliminary data.</text>
</comment>
<reference evidence="2 3" key="1">
    <citation type="journal article" date="2016" name="Nat. Commun.">
        <title>Thousands of microbial genomes shed light on interconnected biogeochemical processes in an aquifer system.</title>
        <authorList>
            <person name="Anantharaman K."/>
            <person name="Brown C.T."/>
            <person name="Hug L.A."/>
            <person name="Sharon I."/>
            <person name="Castelle C.J."/>
            <person name="Probst A.J."/>
            <person name="Thomas B.C."/>
            <person name="Singh A."/>
            <person name="Wilkins M.J."/>
            <person name="Karaoz U."/>
            <person name="Brodie E.L."/>
            <person name="Williams K.H."/>
            <person name="Hubbard S.S."/>
            <person name="Banfield J.F."/>
        </authorList>
    </citation>
    <scope>NUCLEOTIDE SEQUENCE [LARGE SCALE GENOMIC DNA]</scope>
</reference>
<dbReference type="InterPro" id="IPR032820">
    <property type="entry name" value="ATPase_put"/>
</dbReference>
<dbReference type="AlphaFoldDB" id="A0A1F7GXU8"/>
<protein>
    <recommendedName>
        <fullName evidence="4">ATP synthase subunit</fullName>
    </recommendedName>
</protein>
<evidence type="ECO:0000256" key="1">
    <source>
        <dbReference type="SAM" id="Phobius"/>
    </source>
</evidence>
<keyword evidence="1" id="KW-0472">Membrane</keyword>
<gene>
    <name evidence="2" type="ORF">A3C24_04905</name>
</gene>